<reference evidence="2" key="1">
    <citation type="submission" date="2018-02" db="EMBL/GenBank/DDBJ databases">
        <authorList>
            <person name="Cohen D.B."/>
            <person name="Kent A.D."/>
        </authorList>
    </citation>
    <scope>NUCLEOTIDE SEQUENCE</scope>
</reference>
<proteinExistence type="predicted"/>
<evidence type="ECO:0000256" key="1">
    <source>
        <dbReference type="SAM" id="MobiDB-lite"/>
    </source>
</evidence>
<evidence type="ECO:0000313" key="2">
    <source>
        <dbReference type="EMBL" id="SPC96007.1"/>
    </source>
</evidence>
<evidence type="ECO:0008006" key="3">
    <source>
        <dbReference type="Google" id="ProtNLM"/>
    </source>
</evidence>
<dbReference type="EMBL" id="OIVN01001626">
    <property type="protein sequence ID" value="SPC96007.1"/>
    <property type="molecule type" value="Genomic_DNA"/>
</dbReference>
<accession>A0A2N9FZK7</accession>
<protein>
    <recommendedName>
        <fullName evidence="3">HAT C-terminal dimerisation domain-containing protein</fullName>
    </recommendedName>
</protein>
<sequence>MTPARAQDLVFVHSNLRLLSRSNEEYIKGPTKMWDIAGDSWEDPYGGAGMLEIASLTLDEPELEEEIMGATSETVGASAPADSESVVDGDDEEDVVVLG</sequence>
<gene>
    <name evidence="2" type="ORF">FSB_LOCUS23889</name>
</gene>
<name>A0A2N9FZK7_FAGSY</name>
<feature type="compositionally biased region" description="Acidic residues" evidence="1">
    <location>
        <begin position="85"/>
        <end position="99"/>
    </location>
</feature>
<feature type="region of interest" description="Disordered" evidence="1">
    <location>
        <begin position="70"/>
        <end position="99"/>
    </location>
</feature>
<organism evidence="2">
    <name type="scientific">Fagus sylvatica</name>
    <name type="common">Beechnut</name>
    <dbReference type="NCBI Taxonomy" id="28930"/>
    <lineage>
        <taxon>Eukaryota</taxon>
        <taxon>Viridiplantae</taxon>
        <taxon>Streptophyta</taxon>
        <taxon>Embryophyta</taxon>
        <taxon>Tracheophyta</taxon>
        <taxon>Spermatophyta</taxon>
        <taxon>Magnoliopsida</taxon>
        <taxon>eudicotyledons</taxon>
        <taxon>Gunneridae</taxon>
        <taxon>Pentapetalae</taxon>
        <taxon>rosids</taxon>
        <taxon>fabids</taxon>
        <taxon>Fagales</taxon>
        <taxon>Fagaceae</taxon>
        <taxon>Fagus</taxon>
    </lineage>
</organism>
<dbReference type="AlphaFoldDB" id="A0A2N9FZK7"/>